<comment type="caution">
    <text evidence="2">The sequence shown here is derived from an EMBL/GenBank/DDBJ whole genome shotgun (WGS) entry which is preliminary data.</text>
</comment>
<proteinExistence type="predicted"/>
<gene>
    <name evidence="2" type="ORF">H8R02_27025</name>
</gene>
<organism evidence="2 3">
    <name type="scientific">Ramlibacter albus</name>
    <dbReference type="NCBI Taxonomy" id="2079448"/>
    <lineage>
        <taxon>Bacteria</taxon>
        <taxon>Pseudomonadati</taxon>
        <taxon>Pseudomonadota</taxon>
        <taxon>Betaproteobacteria</taxon>
        <taxon>Burkholderiales</taxon>
        <taxon>Comamonadaceae</taxon>
        <taxon>Ramlibacter</taxon>
    </lineage>
</organism>
<dbReference type="InterPro" id="IPR010982">
    <property type="entry name" value="Lambda_DNA-bd_dom_sf"/>
</dbReference>
<accession>A0A923MCA7</accession>
<dbReference type="Pfam" id="PF01381">
    <property type="entry name" value="HTH_3"/>
    <property type="match status" value="1"/>
</dbReference>
<dbReference type="Proteomes" id="UP000596827">
    <property type="component" value="Unassembled WGS sequence"/>
</dbReference>
<dbReference type="EMBL" id="JACORU010000015">
    <property type="protein sequence ID" value="MBC5768147.1"/>
    <property type="molecule type" value="Genomic_DNA"/>
</dbReference>
<dbReference type="GO" id="GO:0003677">
    <property type="term" value="F:DNA binding"/>
    <property type="evidence" value="ECO:0007669"/>
    <property type="project" value="InterPro"/>
</dbReference>
<dbReference type="AlphaFoldDB" id="A0A923MCA7"/>
<name>A0A923MCA7_9BURK</name>
<dbReference type="SMART" id="SM00530">
    <property type="entry name" value="HTH_XRE"/>
    <property type="match status" value="1"/>
</dbReference>
<evidence type="ECO:0000259" key="1">
    <source>
        <dbReference type="PROSITE" id="PS50943"/>
    </source>
</evidence>
<protein>
    <submittedName>
        <fullName evidence="2">Helix-turn-helix transcriptional regulator</fullName>
    </submittedName>
</protein>
<dbReference type="PROSITE" id="PS50943">
    <property type="entry name" value="HTH_CROC1"/>
    <property type="match status" value="1"/>
</dbReference>
<keyword evidence="3" id="KW-1185">Reference proteome</keyword>
<dbReference type="InterPro" id="IPR001387">
    <property type="entry name" value="Cro/C1-type_HTH"/>
</dbReference>
<dbReference type="RefSeq" id="WP_187084634.1">
    <property type="nucleotide sequence ID" value="NZ_JACORU010000015.1"/>
</dbReference>
<dbReference type="Gene3D" id="1.10.260.40">
    <property type="entry name" value="lambda repressor-like DNA-binding domains"/>
    <property type="match status" value="1"/>
</dbReference>
<evidence type="ECO:0000313" key="3">
    <source>
        <dbReference type="Proteomes" id="UP000596827"/>
    </source>
</evidence>
<reference evidence="2" key="1">
    <citation type="submission" date="2020-08" db="EMBL/GenBank/DDBJ databases">
        <title>Ramlibacter sp. GTP1 16S ribosomal RNA gene genome sequencing and assembly.</title>
        <authorList>
            <person name="Kang M."/>
        </authorList>
    </citation>
    <scope>NUCLEOTIDE SEQUENCE</scope>
    <source>
        <strain evidence="2">GTP1</strain>
    </source>
</reference>
<feature type="domain" description="HTH cro/C1-type" evidence="1">
    <location>
        <begin position="43"/>
        <end position="100"/>
    </location>
</feature>
<dbReference type="CDD" id="cd00093">
    <property type="entry name" value="HTH_XRE"/>
    <property type="match status" value="1"/>
</dbReference>
<dbReference type="SUPFAM" id="SSF47413">
    <property type="entry name" value="lambda repressor-like DNA-binding domains"/>
    <property type="match status" value="1"/>
</dbReference>
<evidence type="ECO:0000313" key="2">
    <source>
        <dbReference type="EMBL" id="MBC5768147.1"/>
    </source>
</evidence>
<sequence>MADLKYKPVPHKHQDFLDKARARKGFSEEYDSLALEYEIASQMIKARARAGLTQDAVAERMGTTKSAVSRLEAAGKHAPSLATLKRYASAVGCELKVKFVPQKA</sequence>